<dbReference type="GO" id="GO:0004190">
    <property type="term" value="F:aspartic-type endopeptidase activity"/>
    <property type="evidence" value="ECO:0007669"/>
    <property type="project" value="UniProtKB-KW"/>
</dbReference>
<dbReference type="GO" id="GO:0003677">
    <property type="term" value="F:DNA binding"/>
    <property type="evidence" value="ECO:0007669"/>
    <property type="project" value="UniProtKB-KW"/>
</dbReference>
<keyword evidence="7" id="KW-0229">DNA integration</keyword>
<evidence type="ECO:0000313" key="14">
    <source>
        <dbReference type="EMBL" id="MBW0559349.1"/>
    </source>
</evidence>
<evidence type="ECO:0000256" key="8">
    <source>
        <dbReference type="ARBA" id="ARBA00022918"/>
    </source>
</evidence>
<keyword evidence="8" id="KW-0695">RNA-directed DNA polymerase</keyword>
<keyword evidence="15" id="KW-1185">Reference proteome</keyword>
<dbReference type="EMBL" id="AVOT02067958">
    <property type="protein sequence ID" value="MBW0559349.1"/>
    <property type="molecule type" value="Genomic_DNA"/>
</dbReference>
<keyword evidence="10" id="KW-0238">DNA-binding</keyword>
<evidence type="ECO:0000256" key="4">
    <source>
        <dbReference type="ARBA" id="ARBA00022801"/>
    </source>
</evidence>
<keyword evidence="2" id="KW-0479">Metal-binding</keyword>
<dbReference type="PANTHER" id="PTHR37984">
    <property type="entry name" value="PROTEIN CBG26694"/>
    <property type="match status" value="1"/>
</dbReference>
<dbReference type="Pfam" id="PF00385">
    <property type="entry name" value="Chromo"/>
    <property type="match status" value="1"/>
</dbReference>
<dbReference type="InterPro" id="IPR050951">
    <property type="entry name" value="Retrovirus_Pol_polyprotein"/>
</dbReference>
<dbReference type="SUPFAM" id="SSF54160">
    <property type="entry name" value="Chromo domain-like"/>
    <property type="match status" value="1"/>
</dbReference>
<evidence type="ECO:0000256" key="9">
    <source>
        <dbReference type="ARBA" id="ARBA00022932"/>
    </source>
</evidence>
<dbReference type="SMART" id="SM00298">
    <property type="entry name" value="CHROMO"/>
    <property type="match status" value="1"/>
</dbReference>
<keyword evidence="9" id="KW-0808">Transferase</keyword>
<accession>A0A9Q3JBZ6</accession>
<sequence>MSSRFSTGLLQETSRLFNHSLALPTSTAASSRIIQRSAVNLPVSSRKIPVSPSMRKLSFSSILHVFKATLPDALSRWDDVYPERGEDFISKNPMNFQQLIKQDEVQPSRYFEVKVESFSNLIESIQKKLWQDPQDRIILQELGKGRSVQDYSLDSSAQLLLFKDQVVVPNDPTIQLSILQKHHDSPLAGHPVQEKTLRLVKWDLNWSAMIQFIKDYVSSCQQCSRKKNIHHKKFGFLKPLPIPNGPWISLSINFITQLPLSNSFDSILVIVDRFSEMAVFIPTMSSINSLDLAHLFSKSIFSKHGLPSGIVSDRGTLFVSSFGTNICQQLKISRDLSTAYHTEADGQTERVNQILEQYLWMNFSYHQHDWNTWLPLPEFAYNNSDHSSTKQLPFFTVYGRDPQFDSVRITQDNPAGKLSTKIQSVQKDVKRELEVAINRFKRYADKSRASPPVFNPGDMVCLSSKNIRSTIPTKKLSERWLGPFPILKKVSTHAYHLKIPSQWKSIHPVFHISLLEPVETSTIPNWHQEPPPPIIIEEEEEWEVSQILDSKLKGGKLWYLVEWKGFSQDSERSTWEPTENLKNCPELVKDFHSLYPEKPGPNFSKS</sequence>
<gene>
    <name evidence="14" type="ORF">O181_099064</name>
</gene>
<evidence type="ECO:0000259" key="12">
    <source>
        <dbReference type="PROSITE" id="PS50013"/>
    </source>
</evidence>
<dbReference type="GO" id="GO:0006310">
    <property type="term" value="P:DNA recombination"/>
    <property type="evidence" value="ECO:0007669"/>
    <property type="project" value="UniProtKB-KW"/>
</dbReference>
<dbReference type="GO" id="GO:0006338">
    <property type="term" value="P:chromatin remodeling"/>
    <property type="evidence" value="ECO:0007669"/>
    <property type="project" value="UniProtKB-ARBA"/>
</dbReference>
<dbReference type="PANTHER" id="PTHR37984:SF15">
    <property type="entry name" value="INTEGRASE CATALYTIC DOMAIN-CONTAINING PROTEIN"/>
    <property type="match status" value="1"/>
</dbReference>
<evidence type="ECO:0000256" key="1">
    <source>
        <dbReference type="ARBA" id="ARBA00022670"/>
    </source>
</evidence>
<reference evidence="14" key="1">
    <citation type="submission" date="2021-03" db="EMBL/GenBank/DDBJ databases">
        <title>Draft genome sequence of rust myrtle Austropuccinia psidii MF-1, a brazilian biotype.</title>
        <authorList>
            <person name="Quecine M.C."/>
            <person name="Pachon D.M.R."/>
            <person name="Bonatelli M.L."/>
            <person name="Correr F.H."/>
            <person name="Franceschini L.M."/>
            <person name="Leite T.F."/>
            <person name="Margarido G.R.A."/>
            <person name="Almeida C.A."/>
            <person name="Ferrarezi J.A."/>
            <person name="Labate C.A."/>
        </authorList>
    </citation>
    <scope>NUCLEOTIDE SEQUENCE</scope>
    <source>
        <strain evidence="14">MF-1</strain>
    </source>
</reference>
<evidence type="ECO:0000256" key="11">
    <source>
        <dbReference type="ARBA" id="ARBA00023172"/>
    </source>
</evidence>
<keyword evidence="9" id="KW-0239">DNA-directed DNA polymerase</keyword>
<dbReference type="GO" id="GO:0006508">
    <property type="term" value="P:proteolysis"/>
    <property type="evidence" value="ECO:0007669"/>
    <property type="project" value="UniProtKB-KW"/>
</dbReference>
<feature type="domain" description="Integrase catalytic" evidence="13">
    <location>
        <begin position="237"/>
        <end position="401"/>
    </location>
</feature>
<dbReference type="InterPro" id="IPR056924">
    <property type="entry name" value="SH3_Tf2-1"/>
</dbReference>
<keyword evidence="9" id="KW-0548">Nucleotidyltransferase</keyword>
<dbReference type="GO" id="GO:0005634">
    <property type="term" value="C:nucleus"/>
    <property type="evidence" value="ECO:0007669"/>
    <property type="project" value="UniProtKB-ARBA"/>
</dbReference>
<dbReference type="Pfam" id="PF24626">
    <property type="entry name" value="SH3_Tf2-1"/>
    <property type="match status" value="1"/>
</dbReference>
<dbReference type="Gene3D" id="1.10.340.70">
    <property type="match status" value="1"/>
</dbReference>
<dbReference type="AlphaFoldDB" id="A0A9Q3JBZ6"/>
<keyword evidence="5" id="KW-0460">Magnesium</keyword>
<dbReference type="GO" id="GO:0003964">
    <property type="term" value="F:RNA-directed DNA polymerase activity"/>
    <property type="evidence" value="ECO:0007669"/>
    <property type="project" value="UniProtKB-KW"/>
</dbReference>
<organism evidence="14 15">
    <name type="scientific">Austropuccinia psidii MF-1</name>
    <dbReference type="NCBI Taxonomy" id="1389203"/>
    <lineage>
        <taxon>Eukaryota</taxon>
        <taxon>Fungi</taxon>
        <taxon>Dikarya</taxon>
        <taxon>Basidiomycota</taxon>
        <taxon>Pucciniomycotina</taxon>
        <taxon>Pucciniomycetes</taxon>
        <taxon>Pucciniales</taxon>
        <taxon>Sphaerophragmiaceae</taxon>
        <taxon>Austropuccinia</taxon>
    </lineage>
</organism>
<evidence type="ECO:0008006" key="16">
    <source>
        <dbReference type="Google" id="ProtNLM"/>
    </source>
</evidence>
<dbReference type="InterPro" id="IPR000953">
    <property type="entry name" value="Chromo/chromo_shadow_dom"/>
</dbReference>
<proteinExistence type="predicted"/>
<dbReference type="GO" id="GO:0046872">
    <property type="term" value="F:metal ion binding"/>
    <property type="evidence" value="ECO:0007669"/>
    <property type="project" value="UniProtKB-KW"/>
</dbReference>
<dbReference type="InterPro" id="IPR012337">
    <property type="entry name" value="RNaseH-like_sf"/>
</dbReference>
<protein>
    <recommendedName>
        <fullName evidence="16">Chromo domain-containing protein</fullName>
    </recommendedName>
</protein>
<dbReference type="GO" id="GO:0015074">
    <property type="term" value="P:DNA integration"/>
    <property type="evidence" value="ECO:0007669"/>
    <property type="project" value="UniProtKB-KW"/>
</dbReference>
<evidence type="ECO:0000256" key="7">
    <source>
        <dbReference type="ARBA" id="ARBA00022908"/>
    </source>
</evidence>
<evidence type="ECO:0000313" key="15">
    <source>
        <dbReference type="Proteomes" id="UP000765509"/>
    </source>
</evidence>
<dbReference type="CDD" id="cd00024">
    <property type="entry name" value="CD_CSD"/>
    <property type="match status" value="1"/>
</dbReference>
<evidence type="ECO:0000256" key="5">
    <source>
        <dbReference type="ARBA" id="ARBA00022842"/>
    </source>
</evidence>
<evidence type="ECO:0000256" key="10">
    <source>
        <dbReference type="ARBA" id="ARBA00023125"/>
    </source>
</evidence>
<evidence type="ECO:0000259" key="13">
    <source>
        <dbReference type="PROSITE" id="PS50994"/>
    </source>
</evidence>
<dbReference type="InterPro" id="IPR041588">
    <property type="entry name" value="Integrase_H2C2"/>
</dbReference>
<dbReference type="Gene3D" id="2.40.50.40">
    <property type="match status" value="1"/>
</dbReference>
<dbReference type="Gene3D" id="3.30.420.10">
    <property type="entry name" value="Ribonuclease H-like superfamily/Ribonuclease H"/>
    <property type="match status" value="1"/>
</dbReference>
<name>A0A9Q3JBZ6_9BASI</name>
<dbReference type="InterPro" id="IPR001584">
    <property type="entry name" value="Integrase_cat-core"/>
</dbReference>
<dbReference type="InterPro" id="IPR023780">
    <property type="entry name" value="Chromo_domain"/>
</dbReference>
<evidence type="ECO:0000256" key="2">
    <source>
        <dbReference type="ARBA" id="ARBA00022723"/>
    </source>
</evidence>
<dbReference type="Proteomes" id="UP000765509">
    <property type="component" value="Unassembled WGS sequence"/>
</dbReference>
<dbReference type="InterPro" id="IPR036397">
    <property type="entry name" value="RNaseH_sf"/>
</dbReference>
<dbReference type="PROSITE" id="PS50013">
    <property type="entry name" value="CHROMO_2"/>
    <property type="match status" value="1"/>
</dbReference>
<keyword evidence="3" id="KW-0064">Aspartyl protease</keyword>
<dbReference type="OrthoDB" id="433924at2759"/>
<keyword evidence="1" id="KW-0645">Protease</keyword>
<dbReference type="PROSITE" id="PS50994">
    <property type="entry name" value="INTEGRASE"/>
    <property type="match status" value="1"/>
</dbReference>
<feature type="domain" description="Chromo" evidence="12">
    <location>
        <begin position="542"/>
        <end position="603"/>
    </location>
</feature>
<evidence type="ECO:0000256" key="3">
    <source>
        <dbReference type="ARBA" id="ARBA00022750"/>
    </source>
</evidence>
<dbReference type="InterPro" id="IPR016197">
    <property type="entry name" value="Chromo-like_dom_sf"/>
</dbReference>
<comment type="caution">
    <text evidence="14">The sequence shown here is derived from an EMBL/GenBank/DDBJ whole genome shotgun (WGS) entry which is preliminary data.</text>
</comment>
<keyword evidence="6" id="KW-0694">RNA-binding</keyword>
<dbReference type="GO" id="GO:0003887">
    <property type="term" value="F:DNA-directed DNA polymerase activity"/>
    <property type="evidence" value="ECO:0007669"/>
    <property type="project" value="UniProtKB-KW"/>
</dbReference>
<keyword evidence="4" id="KW-0378">Hydrolase</keyword>
<dbReference type="GO" id="GO:0003723">
    <property type="term" value="F:RNA binding"/>
    <property type="evidence" value="ECO:0007669"/>
    <property type="project" value="UniProtKB-KW"/>
</dbReference>
<evidence type="ECO:0000256" key="6">
    <source>
        <dbReference type="ARBA" id="ARBA00022884"/>
    </source>
</evidence>
<keyword evidence="11" id="KW-0233">DNA recombination</keyword>
<dbReference type="SUPFAM" id="SSF53098">
    <property type="entry name" value="Ribonuclease H-like"/>
    <property type="match status" value="1"/>
</dbReference>
<dbReference type="Pfam" id="PF17921">
    <property type="entry name" value="Integrase_H2C2"/>
    <property type="match status" value="1"/>
</dbReference>